<evidence type="ECO:0000313" key="3">
    <source>
        <dbReference type="EMBL" id="QIL47948.1"/>
    </source>
</evidence>
<sequence>MWHNIRVGELGGAFFLKKNQSILLLTLTTLAIISLFFSVYLTRVFSHQRAREAEIVRKKEEKQKLAAEKEARKPYDEKMNDKISQKEFKNRLQIPLILQTVEPWKNEFYGEEGSDPIKNTIEINGCAITALAMVGSYLDKKEETPLDVLKWSGNRYYDQKEGTVWQIFNDYAAAKKFEFEDLGDQISEAKKHLLKGHPVVVSVKPGYFTEIGHVMVLSGYDEKNNTFWVNNPSDSVKKKHTTRAFKESEIQSEALRYWAIYK</sequence>
<protein>
    <submittedName>
        <fullName evidence="3">Peptidase C39 family protein</fullName>
    </submittedName>
</protein>
<gene>
    <name evidence="3" type="ORF">G7082_05080</name>
</gene>
<dbReference type="KEGG" id="vhy:G7082_05080"/>
<keyword evidence="1" id="KW-0472">Membrane</keyword>
<dbReference type="InterPro" id="IPR039564">
    <property type="entry name" value="Peptidase_C39-like"/>
</dbReference>
<dbReference type="Proteomes" id="UP000501747">
    <property type="component" value="Chromosome"/>
</dbReference>
<evidence type="ECO:0000313" key="4">
    <source>
        <dbReference type="Proteomes" id="UP000501747"/>
    </source>
</evidence>
<dbReference type="RefSeq" id="WP_166034113.1">
    <property type="nucleotide sequence ID" value="NZ_CP049887.1"/>
</dbReference>
<dbReference type="EMBL" id="CP049887">
    <property type="protein sequence ID" value="QIL47948.1"/>
    <property type="molecule type" value="Genomic_DNA"/>
</dbReference>
<proteinExistence type="predicted"/>
<name>A0A6G8AS93_9ENTE</name>
<dbReference type="Gene3D" id="3.90.70.10">
    <property type="entry name" value="Cysteine proteinases"/>
    <property type="match status" value="1"/>
</dbReference>
<keyword evidence="1" id="KW-0812">Transmembrane</keyword>
<organism evidence="3 4">
    <name type="scientific">Vagococcus hydrophili</name>
    <dbReference type="NCBI Taxonomy" id="2714947"/>
    <lineage>
        <taxon>Bacteria</taxon>
        <taxon>Bacillati</taxon>
        <taxon>Bacillota</taxon>
        <taxon>Bacilli</taxon>
        <taxon>Lactobacillales</taxon>
        <taxon>Enterococcaceae</taxon>
        <taxon>Vagococcus</taxon>
    </lineage>
</organism>
<keyword evidence="4" id="KW-1185">Reference proteome</keyword>
<keyword evidence="1" id="KW-1133">Transmembrane helix</keyword>
<dbReference type="Pfam" id="PF13529">
    <property type="entry name" value="Peptidase_C39_2"/>
    <property type="match status" value="1"/>
</dbReference>
<evidence type="ECO:0000259" key="2">
    <source>
        <dbReference type="Pfam" id="PF13529"/>
    </source>
</evidence>
<accession>A0A6G8AS93</accession>
<dbReference type="AlphaFoldDB" id="A0A6G8AS93"/>
<feature type="transmembrane region" description="Helical" evidence="1">
    <location>
        <begin position="20"/>
        <end position="41"/>
    </location>
</feature>
<reference evidence="3 4" key="1">
    <citation type="submission" date="2020-03" db="EMBL/GenBank/DDBJ databases">
        <title>Vagococcus sp. nov., isolated from beetles.</title>
        <authorList>
            <person name="Hyun D.-W."/>
            <person name="Bae J.-W."/>
        </authorList>
    </citation>
    <scope>NUCLEOTIDE SEQUENCE [LARGE SCALE GENOMIC DNA]</scope>
    <source>
        <strain evidence="3 4">HDW17B</strain>
    </source>
</reference>
<evidence type="ECO:0000256" key="1">
    <source>
        <dbReference type="SAM" id="Phobius"/>
    </source>
</evidence>
<feature type="domain" description="Peptidase C39-like" evidence="2">
    <location>
        <begin position="94"/>
        <end position="232"/>
    </location>
</feature>